<gene>
    <name evidence="3" type="ORF">FA13DRAFT_1732266</name>
</gene>
<keyword evidence="2" id="KW-1133">Transmembrane helix</keyword>
<sequence>MSDFCVYGKRGWGPRSSISHTAAGAAVASSIIFIALSCPVLSPPLSFRSPRTDQAPGFARSLPSD</sequence>
<accession>A0A4Y7TDE9</accession>
<evidence type="ECO:0000313" key="4">
    <source>
        <dbReference type="Proteomes" id="UP000298030"/>
    </source>
</evidence>
<reference evidence="3 4" key="1">
    <citation type="journal article" date="2019" name="Nat. Ecol. Evol.">
        <title>Megaphylogeny resolves global patterns of mushroom evolution.</title>
        <authorList>
            <person name="Varga T."/>
            <person name="Krizsan K."/>
            <person name="Foldi C."/>
            <person name="Dima B."/>
            <person name="Sanchez-Garcia M."/>
            <person name="Sanchez-Ramirez S."/>
            <person name="Szollosi G.J."/>
            <person name="Szarkandi J.G."/>
            <person name="Papp V."/>
            <person name="Albert L."/>
            <person name="Andreopoulos W."/>
            <person name="Angelini C."/>
            <person name="Antonin V."/>
            <person name="Barry K.W."/>
            <person name="Bougher N.L."/>
            <person name="Buchanan P."/>
            <person name="Buyck B."/>
            <person name="Bense V."/>
            <person name="Catcheside P."/>
            <person name="Chovatia M."/>
            <person name="Cooper J."/>
            <person name="Damon W."/>
            <person name="Desjardin D."/>
            <person name="Finy P."/>
            <person name="Geml J."/>
            <person name="Haridas S."/>
            <person name="Hughes K."/>
            <person name="Justo A."/>
            <person name="Karasinski D."/>
            <person name="Kautmanova I."/>
            <person name="Kiss B."/>
            <person name="Kocsube S."/>
            <person name="Kotiranta H."/>
            <person name="LaButti K.M."/>
            <person name="Lechner B.E."/>
            <person name="Liimatainen K."/>
            <person name="Lipzen A."/>
            <person name="Lukacs Z."/>
            <person name="Mihaltcheva S."/>
            <person name="Morgado L.N."/>
            <person name="Niskanen T."/>
            <person name="Noordeloos M.E."/>
            <person name="Ohm R.A."/>
            <person name="Ortiz-Santana B."/>
            <person name="Ovrebo C."/>
            <person name="Racz N."/>
            <person name="Riley R."/>
            <person name="Savchenko A."/>
            <person name="Shiryaev A."/>
            <person name="Soop K."/>
            <person name="Spirin V."/>
            <person name="Szebenyi C."/>
            <person name="Tomsovsky M."/>
            <person name="Tulloss R.E."/>
            <person name="Uehling J."/>
            <person name="Grigoriev I.V."/>
            <person name="Vagvolgyi C."/>
            <person name="Papp T."/>
            <person name="Martin F.M."/>
            <person name="Miettinen O."/>
            <person name="Hibbett D.S."/>
            <person name="Nagy L.G."/>
        </authorList>
    </citation>
    <scope>NUCLEOTIDE SEQUENCE [LARGE SCALE GENOMIC DNA]</scope>
    <source>
        <strain evidence="3 4">FP101781</strain>
    </source>
</reference>
<organism evidence="3 4">
    <name type="scientific">Coprinellus micaceus</name>
    <name type="common">Glistening ink-cap mushroom</name>
    <name type="synonym">Coprinus micaceus</name>
    <dbReference type="NCBI Taxonomy" id="71717"/>
    <lineage>
        <taxon>Eukaryota</taxon>
        <taxon>Fungi</taxon>
        <taxon>Dikarya</taxon>
        <taxon>Basidiomycota</taxon>
        <taxon>Agaricomycotina</taxon>
        <taxon>Agaricomycetes</taxon>
        <taxon>Agaricomycetidae</taxon>
        <taxon>Agaricales</taxon>
        <taxon>Agaricineae</taxon>
        <taxon>Psathyrellaceae</taxon>
        <taxon>Coprinellus</taxon>
    </lineage>
</organism>
<comment type="caution">
    <text evidence="3">The sequence shown here is derived from an EMBL/GenBank/DDBJ whole genome shotgun (WGS) entry which is preliminary data.</text>
</comment>
<proteinExistence type="predicted"/>
<keyword evidence="2" id="KW-0812">Transmembrane</keyword>
<evidence type="ECO:0000256" key="1">
    <source>
        <dbReference type="SAM" id="MobiDB-lite"/>
    </source>
</evidence>
<keyword evidence="2" id="KW-0472">Membrane</keyword>
<dbReference type="EMBL" id="QPFP01000017">
    <property type="protein sequence ID" value="TEB31984.1"/>
    <property type="molecule type" value="Genomic_DNA"/>
</dbReference>
<dbReference type="Proteomes" id="UP000298030">
    <property type="component" value="Unassembled WGS sequence"/>
</dbReference>
<feature type="transmembrane region" description="Helical" evidence="2">
    <location>
        <begin position="20"/>
        <end position="41"/>
    </location>
</feature>
<feature type="region of interest" description="Disordered" evidence="1">
    <location>
        <begin position="44"/>
        <end position="65"/>
    </location>
</feature>
<name>A0A4Y7TDE9_COPMI</name>
<protein>
    <submittedName>
        <fullName evidence="3">Uncharacterized protein</fullName>
    </submittedName>
</protein>
<dbReference type="AlphaFoldDB" id="A0A4Y7TDE9"/>
<evidence type="ECO:0000313" key="3">
    <source>
        <dbReference type="EMBL" id="TEB31984.1"/>
    </source>
</evidence>
<keyword evidence="4" id="KW-1185">Reference proteome</keyword>
<evidence type="ECO:0000256" key="2">
    <source>
        <dbReference type="SAM" id="Phobius"/>
    </source>
</evidence>